<dbReference type="PROSITE" id="PS50035">
    <property type="entry name" value="PLD"/>
    <property type="match status" value="2"/>
</dbReference>
<comment type="subcellular location">
    <subcellularLocation>
        <location evidence="1">Cell membrane</location>
        <topology evidence="1">Multi-pass membrane protein</topology>
    </subcellularLocation>
</comment>
<dbReference type="CDD" id="cd09160">
    <property type="entry name" value="PLDc_SMU_988_like_2"/>
    <property type="match status" value="1"/>
</dbReference>
<dbReference type="SMART" id="SM00155">
    <property type="entry name" value="PLDc"/>
    <property type="match status" value="2"/>
</dbReference>
<gene>
    <name evidence="8" type="ORF">HMPREF9306_01903</name>
</gene>
<feature type="transmembrane region" description="Helical" evidence="6">
    <location>
        <begin position="58"/>
        <end position="75"/>
    </location>
</feature>
<accession>S2WX64</accession>
<dbReference type="GO" id="GO:0032049">
    <property type="term" value="P:cardiolipin biosynthetic process"/>
    <property type="evidence" value="ECO:0007669"/>
    <property type="project" value="UniProtKB-ARBA"/>
</dbReference>
<keyword evidence="5 6" id="KW-0472">Membrane</keyword>
<dbReference type="STRING" id="883161.HMPREF9306_01903"/>
<keyword evidence="9" id="KW-1185">Reference proteome</keyword>
<dbReference type="AlphaFoldDB" id="S2WX64"/>
<dbReference type="Pfam" id="PF00614">
    <property type="entry name" value="PLDc"/>
    <property type="match status" value="1"/>
</dbReference>
<dbReference type="GO" id="GO:0005886">
    <property type="term" value="C:plasma membrane"/>
    <property type="evidence" value="ECO:0007669"/>
    <property type="project" value="UniProtKB-SubCell"/>
</dbReference>
<dbReference type="PANTHER" id="PTHR21248:SF22">
    <property type="entry name" value="PHOSPHOLIPASE D"/>
    <property type="match status" value="1"/>
</dbReference>
<reference evidence="8 9" key="1">
    <citation type="submission" date="2013-04" db="EMBL/GenBank/DDBJ databases">
        <title>The Genome Sequence of Propionimicrobium lymphophilum ACS-093-V-SCH5.</title>
        <authorList>
            <consortium name="The Broad Institute Genomics Platform"/>
            <person name="Earl A."/>
            <person name="Ward D."/>
            <person name="Feldgarden M."/>
            <person name="Gevers D."/>
            <person name="Saerens B."/>
            <person name="Vaneechoutte M."/>
            <person name="Walker B."/>
            <person name="Young S."/>
            <person name="Zeng Q."/>
            <person name="Gargeya S."/>
            <person name="Fitzgerald M."/>
            <person name="Haas B."/>
            <person name="Abouelleil A."/>
            <person name="Allen A.W."/>
            <person name="Alvarado L."/>
            <person name="Arachchi H.M."/>
            <person name="Berlin A.M."/>
            <person name="Chapman S.B."/>
            <person name="Gainer-Dewar J."/>
            <person name="Goldberg J."/>
            <person name="Griggs A."/>
            <person name="Gujja S."/>
            <person name="Hansen M."/>
            <person name="Howarth C."/>
            <person name="Imamovic A."/>
            <person name="Ireland A."/>
            <person name="Larimer J."/>
            <person name="McCowan C."/>
            <person name="Murphy C."/>
            <person name="Pearson M."/>
            <person name="Poon T.W."/>
            <person name="Priest M."/>
            <person name="Roberts A."/>
            <person name="Saif S."/>
            <person name="Shea T."/>
            <person name="Sisk P."/>
            <person name="Sykes S."/>
            <person name="Wortman J."/>
            <person name="Nusbaum C."/>
            <person name="Birren B."/>
        </authorList>
    </citation>
    <scope>NUCLEOTIDE SEQUENCE [LARGE SCALE GENOMIC DNA]</scope>
    <source>
        <strain evidence="8 9">ACS-093-V-SCH5</strain>
    </source>
</reference>
<organism evidence="8 9">
    <name type="scientific">Propionimicrobium lymphophilum ACS-093-V-SCH5</name>
    <dbReference type="NCBI Taxonomy" id="883161"/>
    <lineage>
        <taxon>Bacteria</taxon>
        <taxon>Bacillati</taxon>
        <taxon>Actinomycetota</taxon>
        <taxon>Actinomycetes</taxon>
        <taxon>Propionibacteriales</taxon>
        <taxon>Propionibacteriaceae</taxon>
        <taxon>Propionimicrobium</taxon>
    </lineage>
</organism>
<evidence type="ECO:0000313" key="8">
    <source>
        <dbReference type="EMBL" id="EPD32334.1"/>
    </source>
</evidence>
<dbReference type="InterPro" id="IPR027379">
    <property type="entry name" value="CLS_N"/>
</dbReference>
<dbReference type="GO" id="GO:0030572">
    <property type="term" value="F:phosphatidyltransferase activity"/>
    <property type="evidence" value="ECO:0007669"/>
    <property type="project" value="UniProtKB-ARBA"/>
</dbReference>
<dbReference type="EMBL" id="AGZR01000009">
    <property type="protein sequence ID" value="EPD32334.1"/>
    <property type="molecule type" value="Genomic_DNA"/>
</dbReference>
<dbReference type="InterPro" id="IPR001736">
    <property type="entry name" value="PLipase_D/transphosphatidylase"/>
</dbReference>
<evidence type="ECO:0000256" key="5">
    <source>
        <dbReference type="ARBA" id="ARBA00023136"/>
    </source>
</evidence>
<dbReference type="InterPro" id="IPR025202">
    <property type="entry name" value="PLD-like_dom"/>
</dbReference>
<dbReference type="Pfam" id="PF13396">
    <property type="entry name" value="PLDc_N"/>
    <property type="match status" value="1"/>
</dbReference>
<dbReference type="PANTHER" id="PTHR21248">
    <property type="entry name" value="CARDIOLIPIN SYNTHASE"/>
    <property type="match status" value="1"/>
</dbReference>
<evidence type="ECO:0000256" key="2">
    <source>
        <dbReference type="ARBA" id="ARBA00022475"/>
    </source>
</evidence>
<dbReference type="Proteomes" id="UP000014417">
    <property type="component" value="Unassembled WGS sequence"/>
</dbReference>
<dbReference type="HOGENOM" id="CLU_038053_1_2_11"/>
<dbReference type="Gene3D" id="3.30.870.10">
    <property type="entry name" value="Endonuclease Chain A"/>
    <property type="match status" value="2"/>
</dbReference>
<protein>
    <recommendedName>
        <fullName evidence="7">PLD phosphodiesterase domain-containing protein</fullName>
    </recommendedName>
</protein>
<evidence type="ECO:0000256" key="3">
    <source>
        <dbReference type="ARBA" id="ARBA00022692"/>
    </source>
</evidence>
<evidence type="ECO:0000256" key="6">
    <source>
        <dbReference type="SAM" id="Phobius"/>
    </source>
</evidence>
<dbReference type="SUPFAM" id="SSF56024">
    <property type="entry name" value="Phospholipase D/nuclease"/>
    <property type="match status" value="2"/>
</dbReference>
<comment type="caution">
    <text evidence="8">The sequence shown here is derived from an EMBL/GenBank/DDBJ whole genome shotgun (WGS) entry which is preliminary data.</text>
</comment>
<feature type="domain" description="PLD phosphodiesterase" evidence="7">
    <location>
        <begin position="479"/>
        <end position="506"/>
    </location>
</feature>
<evidence type="ECO:0000256" key="1">
    <source>
        <dbReference type="ARBA" id="ARBA00004651"/>
    </source>
</evidence>
<dbReference type="PATRIC" id="fig|883161.3.peg.1891"/>
<dbReference type="CDD" id="cd09154">
    <property type="entry name" value="PLDc_SMU_988_like_1"/>
    <property type="match status" value="1"/>
</dbReference>
<feature type="transmembrane region" description="Helical" evidence="6">
    <location>
        <begin position="87"/>
        <end position="107"/>
    </location>
</feature>
<proteinExistence type="predicted"/>
<dbReference type="Pfam" id="PF13091">
    <property type="entry name" value="PLDc_2"/>
    <property type="match status" value="1"/>
</dbReference>
<feature type="domain" description="PLD phosphodiesterase" evidence="7">
    <location>
        <begin position="301"/>
        <end position="328"/>
    </location>
</feature>
<keyword evidence="4 6" id="KW-1133">Transmembrane helix</keyword>
<evidence type="ECO:0000259" key="7">
    <source>
        <dbReference type="PROSITE" id="PS50035"/>
    </source>
</evidence>
<keyword evidence="2" id="KW-1003">Cell membrane</keyword>
<evidence type="ECO:0000256" key="4">
    <source>
        <dbReference type="ARBA" id="ARBA00022989"/>
    </source>
</evidence>
<dbReference type="RefSeq" id="WP_016456709.1">
    <property type="nucleotide sequence ID" value="NZ_KE150269.1"/>
</dbReference>
<name>S2WX64_9ACTN</name>
<keyword evidence="3 6" id="KW-0812">Transmembrane</keyword>
<evidence type="ECO:0000313" key="9">
    <source>
        <dbReference type="Proteomes" id="UP000014417"/>
    </source>
</evidence>
<feature type="transmembrane region" description="Helical" evidence="6">
    <location>
        <begin position="28"/>
        <end position="51"/>
    </location>
</feature>
<sequence>MSVDLQGKRAVSRNQNKHPRGQRFAATWLRFGLTALALLAQLVLFVMLIFVGASYMRWVAALGVLVSALVVAYILNSRMQIEYKLAWSIVILLVPLAGGVFYLLFGARSGAGKQMRRYMEIQEDIRRHQVNSPKAITAGPAAVHESWAEGNKKDAEFPDSKAELEQIKSESSMIPVGPDVDPRARRQLAYFEAAGPFIGYAGTKTTYYPVGDDAFVQMLEDLEKAKRWIGLEFFIVAEGSMLNELLEVLERKIAEGVKIFFMYDDFGSMLKVASGFEKRLRKMGIKAQPINKFGPGLTLRYNNRDHRKLLVIDGEIGYTGGINIADEYVNRIERFGHWRDTVLRMEGPGVWGLATLYFSFWDLNTGEVTELDAYKPDRQWDGDEPGATLAFDDTPFDNTSTGWAGYRQLIMRAQNYVDLTTPYLVPSQEQTDVLVAAAKSGVRIRIFVPGIPDKKVVYEVTRSNYAPLLEAGIKIFEYSPGFLHAKQMVADDEFAIIGTINFDFRSFYLHQENAVWMFKTTAIADMAADFDELERLSKPVTLEEARSVSVPRRVMRAILRTFSPMM</sequence>